<name>A0AAJ0M231_9PEZI</name>
<reference evidence="2" key="2">
    <citation type="submission" date="2023-06" db="EMBL/GenBank/DDBJ databases">
        <authorList>
            <consortium name="Lawrence Berkeley National Laboratory"/>
            <person name="Mondo S.J."/>
            <person name="Hensen N."/>
            <person name="Bonometti L."/>
            <person name="Westerberg I."/>
            <person name="Brannstrom I.O."/>
            <person name="Guillou S."/>
            <person name="Cros-Aarteil S."/>
            <person name="Calhoun S."/>
            <person name="Haridas S."/>
            <person name="Kuo A."/>
            <person name="Pangilinan J."/>
            <person name="Riley R."/>
            <person name="Labutti K."/>
            <person name="Andreopoulos B."/>
            <person name="Lipzen A."/>
            <person name="Chen C."/>
            <person name="Yanf M."/>
            <person name="Daum C."/>
            <person name="Ng V."/>
            <person name="Clum A."/>
            <person name="Steindorff A."/>
            <person name="Ohm R."/>
            <person name="Martin F."/>
            <person name="Silar P."/>
            <person name="Natvig D."/>
            <person name="Lalanne C."/>
            <person name="Gautier V."/>
            <person name="Ament-Velasquez S.L."/>
            <person name="Kruys A."/>
            <person name="Hutchinson M.I."/>
            <person name="Powell A.J."/>
            <person name="Barry K."/>
            <person name="Miller A.N."/>
            <person name="Grigoriev I.V."/>
            <person name="Debuchy R."/>
            <person name="Gladieux P."/>
            <person name="Thoren M.H."/>
            <person name="Johannesson H."/>
        </authorList>
    </citation>
    <scope>NUCLEOTIDE SEQUENCE</scope>
    <source>
        <strain evidence="2">CBS 333.67</strain>
    </source>
</reference>
<evidence type="ECO:0000313" key="3">
    <source>
        <dbReference type="Proteomes" id="UP001273166"/>
    </source>
</evidence>
<feature type="non-terminal residue" evidence="2">
    <location>
        <position position="160"/>
    </location>
</feature>
<comment type="caution">
    <text evidence="2">The sequence shown here is derived from an EMBL/GenBank/DDBJ whole genome shotgun (WGS) entry which is preliminary data.</text>
</comment>
<evidence type="ECO:0008006" key="4">
    <source>
        <dbReference type="Google" id="ProtNLM"/>
    </source>
</evidence>
<organism evidence="2 3">
    <name type="scientific">Chaetomium strumarium</name>
    <dbReference type="NCBI Taxonomy" id="1170767"/>
    <lineage>
        <taxon>Eukaryota</taxon>
        <taxon>Fungi</taxon>
        <taxon>Dikarya</taxon>
        <taxon>Ascomycota</taxon>
        <taxon>Pezizomycotina</taxon>
        <taxon>Sordariomycetes</taxon>
        <taxon>Sordariomycetidae</taxon>
        <taxon>Sordariales</taxon>
        <taxon>Chaetomiaceae</taxon>
        <taxon>Chaetomium</taxon>
    </lineage>
</organism>
<keyword evidence="1" id="KW-0732">Signal</keyword>
<accession>A0AAJ0M231</accession>
<reference evidence="2" key="1">
    <citation type="journal article" date="2023" name="Mol. Phylogenet. Evol.">
        <title>Genome-scale phylogeny and comparative genomics of the fungal order Sordariales.</title>
        <authorList>
            <person name="Hensen N."/>
            <person name="Bonometti L."/>
            <person name="Westerberg I."/>
            <person name="Brannstrom I.O."/>
            <person name="Guillou S."/>
            <person name="Cros-Aarteil S."/>
            <person name="Calhoun S."/>
            <person name="Haridas S."/>
            <person name="Kuo A."/>
            <person name="Mondo S."/>
            <person name="Pangilinan J."/>
            <person name="Riley R."/>
            <person name="LaButti K."/>
            <person name="Andreopoulos B."/>
            <person name="Lipzen A."/>
            <person name="Chen C."/>
            <person name="Yan M."/>
            <person name="Daum C."/>
            <person name="Ng V."/>
            <person name="Clum A."/>
            <person name="Steindorff A."/>
            <person name="Ohm R.A."/>
            <person name="Martin F."/>
            <person name="Silar P."/>
            <person name="Natvig D.O."/>
            <person name="Lalanne C."/>
            <person name="Gautier V."/>
            <person name="Ament-Velasquez S.L."/>
            <person name="Kruys A."/>
            <person name="Hutchinson M.I."/>
            <person name="Powell A.J."/>
            <person name="Barry K."/>
            <person name="Miller A.N."/>
            <person name="Grigoriev I.V."/>
            <person name="Debuchy R."/>
            <person name="Gladieux P."/>
            <person name="Hiltunen Thoren M."/>
            <person name="Johannesson H."/>
        </authorList>
    </citation>
    <scope>NUCLEOTIDE SEQUENCE</scope>
    <source>
        <strain evidence="2">CBS 333.67</strain>
    </source>
</reference>
<dbReference type="EMBL" id="JAUDZG010000004">
    <property type="protein sequence ID" value="KAK3306137.1"/>
    <property type="molecule type" value="Genomic_DNA"/>
</dbReference>
<proteinExistence type="predicted"/>
<dbReference type="AlphaFoldDB" id="A0AAJ0M231"/>
<dbReference type="GeneID" id="87888271"/>
<gene>
    <name evidence="2" type="ORF">B0T15DRAFT_534465</name>
</gene>
<keyword evidence="3" id="KW-1185">Reference proteome</keyword>
<dbReference type="RefSeq" id="XP_062721917.1">
    <property type="nucleotide sequence ID" value="XM_062869442.1"/>
</dbReference>
<feature type="chain" id="PRO_5042518641" description="Secreted protein" evidence="1">
    <location>
        <begin position="18"/>
        <end position="160"/>
    </location>
</feature>
<evidence type="ECO:0000313" key="2">
    <source>
        <dbReference type="EMBL" id="KAK3306137.1"/>
    </source>
</evidence>
<protein>
    <recommendedName>
        <fullName evidence="4">Secreted protein</fullName>
    </recommendedName>
</protein>
<feature type="signal peptide" evidence="1">
    <location>
        <begin position="1"/>
        <end position="17"/>
    </location>
</feature>
<evidence type="ECO:0000256" key="1">
    <source>
        <dbReference type="SAM" id="SignalP"/>
    </source>
</evidence>
<dbReference type="Proteomes" id="UP001273166">
    <property type="component" value="Unassembled WGS sequence"/>
</dbReference>
<sequence length="160" mass="17971">MIPICLCMFSFFGLSHGLHNSRGLVTVSQCQAWSYGLRSFSGGMHSHHRVSLAWAIVFLESPAFKHLFLHLGILGTVFQGIPSRVFMVAFSPGRLINWVGRLQLWGRRLIFAWDGSLLRMVSGVLGLCSRGLIIEFRKFNNIRSLYAVVIPSWITCSCVV</sequence>